<comment type="caution">
    <text evidence="1">The sequence shown here is derived from an EMBL/GenBank/DDBJ whole genome shotgun (WGS) entry which is preliminary data.</text>
</comment>
<name>A0ABP8PUG9_9GAMM</name>
<dbReference type="InterPro" id="IPR021077">
    <property type="entry name" value="Phage_phi-Lf_Orf112"/>
</dbReference>
<dbReference type="Proteomes" id="UP001501321">
    <property type="component" value="Unassembled WGS sequence"/>
</dbReference>
<evidence type="ECO:0008006" key="3">
    <source>
        <dbReference type="Google" id="ProtNLM"/>
    </source>
</evidence>
<dbReference type="Pfam" id="PF12375">
    <property type="entry name" value="DUF3653"/>
    <property type="match status" value="1"/>
</dbReference>
<gene>
    <name evidence="1" type="ORF">GCM10023095_02160</name>
</gene>
<protein>
    <recommendedName>
        <fullName evidence="3">XRE family transcriptional regulator</fullName>
    </recommendedName>
</protein>
<evidence type="ECO:0000313" key="1">
    <source>
        <dbReference type="EMBL" id="GAA4492887.1"/>
    </source>
</evidence>
<reference evidence="2" key="1">
    <citation type="journal article" date="2019" name="Int. J. Syst. Evol. Microbiol.">
        <title>The Global Catalogue of Microorganisms (GCM) 10K type strain sequencing project: providing services to taxonomists for standard genome sequencing and annotation.</title>
        <authorList>
            <consortium name="The Broad Institute Genomics Platform"/>
            <consortium name="The Broad Institute Genome Sequencing Center for Infectious Disease"/>
            <person name="Wu L."/>
            <person name="Ma J."/>
        </authorList>
    </citation>
    <scope>NUCLEOTIDE SEQUENCE [LARGE SCALE GENOMIC DNA]</scope>
    <source>
        <strain evidence="2">JCM 32226</strain>
    </source>
</reference>
<dbReference type="RefSeq" id="WP_345009193.1">
    <property type="nucleotide sequence ID" value="NZ_BAABFC010000001.1"/>
</dbReference>
<dbReference type="EMBL" id="BAABFC010000001">
    <property type="protein sequence ID" value="GAA4492887.1"/>
    <property type="molecule type" value="Genomic_DNA"/>
</dbReference>
<sequence>MDRSKVTENYIFRWFRCGLSLEKTCELCDVSQKTVEGWDKGKPIPGHHRRLMALYGGQELGHHHRDWNGWKIRGNWLITPYGERVTPQQIMWLAAGYAHAVIRLDRPHRRHKKKGA</sequence>
<proteinExistence type="predicted"/>
<accession>A0ABP8PUG9</accession>
<evidence type="ECO:0000313" key="2">
    <source>
        <dbReference type="Proteomes" id="UP001501321"/>
    </source>
</evidence>
<organism evidence="1 2">
    <name type="scientific">Pseudaeromonas paramecii</name>
    <dbReference type="NCBI Taxonomy" id="2138166"/>
    <lineage>
        <taxon>Bacteria</taxon>
        <taxon>Pseudomonadati</taxon>
        <taxon>Pseudomonadota</taxon>
        <taxon>Gammaproteobacteria</taxon>
        <taxon>Aeromonadales</taxon>
        <taxon>Aeromonadaceae</taxon>
        <taxon>Pseudaeromonas</taxon>
    </lineage>
</organism>
<keyword evidence="2" id="KW-1185">Reference proteome</keyword>